<evidence type="ECO:0000313" key="2">
    <source>
        <dbReference type="EMBL" id="PQM45438.1"/>
    </source>
</evidence>
<proteinExistence type="predicted"/>
<dbReference type="EMBL" id="PPEA01000647">
    <property type="protein sequence ID" value="PQM45438.1"/>
    <property type="molecule type" value="Genomic_DNA"/>
</dbReference>
<evidence type="ECO:0000313" key="3">
    <source>
        <dbReference type="Proteomes" id="UP000238296"/>
    </source>
</evidence>
<evidence type="ECO:0000256" key="1">
    <source>
        <dbReference type="SAM" id="SignalP"/>
    </source>
</evidence>
<dbReference type="AlphaFoldDB" id="A0A2S8BFM9"/>
<protein>
    <submittedName>
        <fullName evidence="2">Uncharacterized protein</fullName>
    </submittedName>
</protein>
<sequence length="137" mass="14713">MIGKSRRIVLGLAFVAAGPLISLSTAPLAAAHDPECDTMMPVGDQLEASFDQVEPEGVTPPGVGNQIIDAKRPLDELSSQPAVDLRNWSDILASKLNHDGRYAQQGPDELWLAADLGAARSHLLAARRYCIWGDHFG</sequence>
<reference evidence="2 3" key="1">
    <citation type="journal article" date="2017" name="Int. J. Syst. Evol. Microbiol.">
        <title>Mycobacterium talmoniae sp. nov., a slowly growing mycobacterium isolated from human respiratory samples.</title>
        <authorList>
            <person name="Davidson R.M."/>
            <person name="DeGroote M.A."/>
            <person name="Marola J.L."/>
            <person name="Buss S."/>
            <person name="Jones V."/>
            <person name="McNeil M.R."/>
            <person name="Freifeld A.G."/>
            <person name="Elaine Epperson L."/>
            <person name="Hasan N.A."/>
            <person name="Jackson M."/>
            <person name="Iwen P.C."/>
            <person name="Salfinger M."/>
            <person name="Strong M."/>
        </authorList>
    </citation>
    <scope>NUCLEOTIDE SEQUENCE [LARGE SCALE GENOMIC DNA]</scope>
    <source>
        <strain evidence="2 3">ATCC BAA-2683</strain>
    </source>
</reference>
<dbReference type="RefSeq" id="WP_083341635.1">
    <property type="nucleotide sequence ID" value="NZ_MLQM01000024.1"/>
</dbReference>
<organism evidence="2 3">
    <name type="scientific">Mycobacterium talmoniae</name>
    <dbReference type="NCBI Taxonomy" id="1858794"/>
    <lineage>
        <taxon>Bacteria</taxon>
        <taxon>Bacillati</taxon>
        <taxon>Actinomycetota</taxon>
        <taxon>Actinomycetes</taxon>
        <taxon>Mycobacteriales</taxon>
        <taxon>Mycobacteriaceae</taxon>
        <taxon>Mycobacterium</taxon>
    </lineage>
</organism>
<feature type="chain" id="PRO_5015677369" evidence="1">
    <location>
        <begin position="32"/>
        <end position="137"/>
    </location>
</feature>
<name>A0A2S8BFM9_9MYCO</name>
<feature type="signal peptide" evidence="1">
    <location>
        <begin position="1"/>
        <end position="31"/>
    </location>
</feature>
<accession>A0A2S8BFM9</accession>
<dbReference type="Proteomes" id="UP000238296">
    <property type="component" value="Unassembled WGS sequence"/>
</dbReference>
<keyword evidence="1" id="KW-0732">Signal</keyword>
<gene>
    <name evidence="2" type="ORF">C1Y40_04401</name>
</gene>
<comment type="caution">
    <text evidence="2">The sequence shown here is derived from an EMBL/GenBank/DDBJ whole genome shotgun (WGS) entry which is preliminary data.</text>
</comment>